<dbReference type="AlphaFoldDB" id="A0A8T0HRM6"/>
<comment type="caution">
    <text evidence="1">The sequence shown here is derived from an EMBL/GenBank/DDBJ whole genome shotgun (WGS) entry which is preliminary data.</text>
</comment>
<proteinExistence type="predicted"/>
<name>A0A8T0HRM6_CERPU</name>
<gene>
    <name evidence="1" type="ORF">KC19_VG190800</name>
</gene>
<evidence type="ECO:0000313" key="1">
    <source>
        <dbReference type="EMBL" id="KAG0573584.1"/>
    </source>
</evidence>
<reference evidence="1" key="1">
    <citation type="submission" date="2020-06" db="EMBL/GenBank/DDBJ databases">
        <title>WGS assembly of Ceratodon purpureus strain R40.</title>
        <authorList>
            <person name="Carey S.B."/>
            <person name="Jenkins J."/>
            <person name="Shu S."/>
            <person name="Lovell J.T."/>
            <person name="Sreedasyam A."/>
            <person name="Maumus F."/>
            <person name="Tiley G.P."/>
            <person name="Fernandez-Pozo N."/>
            <person name="Barry K."/>
            <person name="Chen C."/>
            <person name="Wang M."/>
            <person name="Lipzen A."/>
            <person name="Daum C."/>
            <person name="Saski C.A."/>
            <person name="Payton A.C."/>
            <person name="Mcbreen J.C."/>
            <person name="Conrad R.E."/>
            <person name="Kollar L.M."/>
            <person name="Olsson S."/>
            <person name="Huttunen S."/>
            <person name="Landis J.B."/>
            <person name="Wickett N.J."/>
            <person name="Johnson M.G."/>
            <person name="Rensing S.A."/>
            <person name="Grimwood J."/>
            <person name="Schmutz J."/>
            <person name="Mcdaniel S.F."/>
        </authorList>
    </citation>
    <scope>NUCLEOTIDE SEQUENCE</scope>
    <source>
        <strain evidence="1">R40</strain>
    </source>
</reference>
<protein>
    <submittedName>
        <fullName evidence="1">Uncharacterized protein</fullName>
    </submittedName>
</protein>
<dbReference type="Proteomes" id="UP000822688">
    <property type="component" value="Chromosome V"/>
</dbReference>
<keyword evidence="2" id="KW-1185">Reference proteome</keyword>
<sequence length="187" mass="22121">MAKSYGCMWAYDAFFRCNIKDNAASHATYDFGVCTVVSKRNHDSIEVVDLKNIFTVLSSGWNMIIMKVVWLKHEDEGRSSLKYDNMRFWTCKFSAREDRRPINPFLYPVNAHQVFFLEDVISPGWKIILRHELFGRVRNGAWDEKLLRQEPGRRVQLEQAWLYEHAWRRCSFKKTEACSRGGGRFER</sequence>
<organism evidence="1 2">
    <name type="scientific">Ceratodon purpureus</name>
    <name type="common">Fire moss</name>
    <name type="synonym">Dicranum purpureum</name>
    <dbReference type="NCBI Taxonomy" id="3225"/>
    <lineage>
        <taxon>Eukaryota</taxon>
        <taxon>Viridiplantae</taxon>
        <taxon>Streptophyta</taxon>
        <taxon>Embryophyta</taxon>
        <taxon>Bryophyta</taxon>
        <taxon>Bryophytina</taxon>
        <taxon>Bryopsida</taxon>
        <taxon>Dicranidae</taxon>
        <taxon>Pseudoditrichales</taxon>
        <taxon>Ditrichaceae</taxon>
        <taxon>Ceratodon</taxon>
    </lineage>
</organism>
<evidence type="ECO:0000313" key="2">
    <source>
        <dbReference type="Proteomes" id="UP000822688"/>
    </source>
</evidence>
<accession>A0A8T0HRM6</accession>
<dbReference type="EMBL" id="CM026426">
    <property type="protein sequence ID" value="KAG0573584.1"/>
    <property type="molecule type" value="Genomic_DNA"/>
</dbReference>